<accession>V5H039</accession>
<evidence type="ECO:0000256" key="1">
    <source>
        <dbReference type="SAM" id="SignalP"/>
    </source>
</evidence>
<name>V5H039_IXORI</name>
<dbReference type="EMBL" id="GANP01014329">
    <property type="protein sequence ID" value="JAB70139.1"/>
    <property type="molecule type" value="mRNA"/>
</dbReference>
<organism evidence="2">
    <name type="scientific">Ixodes ricinus</name>
    <name type="common">Common tick</name>
    <name type="synonym">Acarus ricinus</name>
    <dbReference type="NCBI Taxonomy" id="34613"/>
    <lineage>
        <taxon>Eukaryota</taxon>
        <taxon>Metazoa</taxon>
        <taxon>Ecdysozoa</taxon>
        <taxon>Arthropoda</taxon>
        <taxon>Chelicerata</taxon>
        <taxon>Arachnida</taxon>
        <taxon>Acari</taxon>
        <taxon>Parasitiformes</taxon>
        <taxon>Ixodida</taxon>
        <taxon>Ixodoidea</taxon>
        <taxon>Ixodidae</taxon>
        <taxon>Ixodinae</taxon>
        <taxon>Ixodes</taxon>
    </lineage>
</organism>
<sequence>MSSVQMDICNWLLLNLFLLCSQDLLCELSDTQSDATHSAGVITPAFHTVEYPRTKPGVPLGCRYFHSLSDIR</sequence>
<dbReference type="AlphaFoldDB" id="V5H039"/>
<evidence type="ECO:0000313" key="2">
    <source>
        <dbReference type="EMBL" id="JAB70139.1"/>
    </source>
</evidence>
<keyword evidence="1" id="KW-0732">Signal</keyword>
<feature type="signal peptide" evidence="1">
    <location>
        <begin position="1"/>
        <end position="26"/>
    </location>
</feature>
<proteinExistence type="evidence at transcript level"/>
<feature type="chain" id="PRO_5004734794" evidence="1">
    <location>
        <begin position="27"/>
        <end position="72"/>
    </location>
</feature>
<reference evidence="2" key="1">
    <citation type="journal article" date="2015" name="Sci. Rep.">
        <title>Tissue- and time-dependent transcription in Ixodes ricinus salivary glands and midguts when blood feeding on the vertebrate host.</title>
        <authorList>
            <person name="Kotsyfakis M."/>
            <person name="Schwarz A."/>
            <person name="Erhart J."/>
            <person name="Ribeiro J.M."/>
        </authorList>
    </citation>
    <scope>NUCLEOTIDE SEQUENCE</scope>
    <source>
        <tissue evidence="2">Salivary gland and midgut</tissue>
    </source>
</reference>
<protein>
    <submittedName>
        <fullName evidence="2">Putative secreted protein</fullName>
    </submittedName>
</protein>